<organism evidence="1 2">
    <name type="scientific">Pseudolactococcus chungangensis CAU 28 = DSM 22330</name>
    <dbReference type="NCBI Taxonomy" id="1122154"/>
    <lineage>
        <taxon>Bacteria</taxon>
        <taxon>Bacillati</taxon>
        <taxon>Bacillota</taxon>
        <taxon>Bacilli</taxon>
        <taxon>Lactobacillales</taxon>
        <taxon>Streptococcaceae</taxon>
        <taxon>Pseudolactococcus</taxon>
    </lineage>
</organism>
<protein>
    <recommendedName>
        <fullName evidence="3">Thioredoxin</fullName>
    </recommendedName>
</protein>
<comment type="caution">
    <text evidence="1">The sequence shown here is derived from an EMBL/GenBank/DDBJ whole genome shotgun (WGS) entry which is preliminary data.</text>
</comment>
<reference evidence="1 2" key="1">
    <citation type="submission" date="2014-12" db="EMBL/GenBank/DDBJ databases">
        <title>Draft genome sequences of 10 type strains of Lactococcus.</title>
        <authorList>
            <person name="Sun Z."/>
            <person name="Zhong Z."/>
            <person name="Liu W."/>
            <person name="Zhang W."/>
            <person name="Zhang H."/>
        </authorList>
    </citation>
    <scope>NUCLEOTIDE SEQUENCE [LARGE SCALE GENOMIC DNA]</scope>
    <source>
        <strain evidence="1 2">DSM 22330</strain>
    </source>
</reference>
<name>A0ABX4I6B7_9LACT</name>
<proteinExistence type="predicted"/>
<gene>
    <name evidence="1" type="ORF">RR45_GL000461</name>
</gene>
<dbReference type="Proteomes" id="UP000218979">
    <property type="component" value="Unassembled WGS sequence"/>
</dbReference>
<keyword evidence="2" id="KW-1185">Reference proteome</keyword>
<evidence type="ECO:0000313" key="1">
    <source>
        <dbReference type="EMBL" id="PCS02752.1"/>
    </source>
</evidence>
<accession>A0ABX4I6B7</accession>
<sequence length="193" mass="22911">MEFYTFSDDRLLRNSGMIMTSEIQHYFTLFNDDFSYFETELHDWFLNPVVTPKTIRKIRDTYQLTKDVTTYNAVLDRVYKATLDFLTVSFAGRHTGRRFLLALQAEMVGKTPLDYNNQVLFKILHQIDFSISDFVKHFPYARASLVRNQRNFHSEKLSTLPTTFIYFKDDAIKIEQRPQSQIFDYLDQKAVEL</sequence>
<evidence type="ECO:0000313" key="2">
    <source>
        <dbReference type="Proteomes" id="UP000218979"/>
    </source>
</evidence>
<dbReference type="Pfam" id="PF13743">
    <property type="entry name" value="Thioredoxin_5"/>
    <property type="match status" value="1"/>
</dbReference>
<dbReference type="EMBL" id="JXJT01000013">
    <property type="protein sequence ID" value="PCS02752.1"/>
    <property type="molecule type" value="Genomic_DNA"/>
</dbReference>
<evidence type="ECO:0008006" key="3">
    <source>
        <dbReference type="Google" id="ProtNLM"/>
    </source>
</evidence>